<dbReference type="InterPro" id="IPR050196">
    <property type="entry name" value="Cytochrome_P450_Monoox"/>
</dbReference>
<dbReference type="Gene3D" id="1.10.630.10">
    <property type="entry name" value="Cytochrome P450"/>
    <property type="match status" value="2"/>
</dbReference>
<keyword evidence="6" id="KW-0349">Heme</keyword>
<gene>
    <name evidence="14" type="ORF">LNINA_LOCUS174</name>
</gene>
<dbReference type="PANTHER" id="PTHR24291:SF189">
    <property type="entry name" value="CYTOCHROME P450 4C3-RELATED"/>
    <property type="match status" value="1"/>
</dbReference>
<keyword evidence="13" id="KW-0472">Membrane</keyword>
<name>A0AAV1ISB1_9NEOP</name>
<dbReference type="GO" id="GO:0005506">
    <property type="term" value="F:iron ion binding"/>
    <property type="evidence" value="ECO:0007669"/>
    <property type="project" value="InterPro"/>
</dbReference>
<evidence type="ECO:0000256" key="2">
    <source>
        <dbReference type="ARBA" id="ARBA00003690"/>
    </source>
</evidence>
<protein>
    <recommendedName>
        <fullName evidence="16">Cytochrome P450</fullName>
    </recommendedName>
</protein>
<keyword evidence="11" id="KW-0408">Iron</keyword>
<comment type="caution">
    <text evidence="14">The sequence shown here is derived from an EMBL/GenBank/DDBJ whole genome shotgun (WGS) entry which is preliminary data.</text>
</comment>
<dbReference type="InterPro" id="IPR036396">
    <property type="entry name" value="Cyt_P450_sf"/>
</dbReference>
<comment type="subcellular location">
    <subcellularLocation>
        <location evidence="4">Endoplasmic reticulum membrane</location>
        <topology evidence="4">Peripheral membrane protein</topology>
    </subcellularLocation>
    <subcellularLocation>
        <location evidence="3">Microsome membrane</location>
        <topology evidence="3">Peripheral membrane protein</topology>
    </subcellularLocation>
</comment>
<accession>A0AAV1ISB1</accession>
<proteinExistence type="inferred from homology"/>
<keyword evidence="15" id="KW-1185">Reference proteome</keyword>
<evidence type="ECO:0000256" key="8">
    <source>
        <dbReference type="ARBA" id="ARBA00022824"/>
    </source>
</evidence>
<keyword evidence="8" id="KW-0256">Endoplasmic reticulum</keyword>
<evidence type="ECO:0000256" key="10">
    <source>
        <dbReference type="ARBA" id="ARBA00023002"/>
    </source>
</evidence>
<dbReference type="PANTHER" id="PTHR24291">
    <property type="entry name" value="CYTOCHROME P450 FAMILY 4"/>
    <property type="match status" value="1"/>
</dbReference>
<keyword evidence="9" id="KW-0492">Microsome</keyword>
<evidence type="ECO:0000256" key="13">
    <source>
        <dbReference type="ARBA" id="ARBA00023136"/>
    </source>
</evidence>
<keyword evidence="7" id="KW-0479">Metal-binding</keyword>
<sequence length="449" mass="51803">MTIHDLTLDVDSAPSLDETSQLWDIIINRLKRICYMFHADTNVTHTCAMSNKPAREFGRRFNRICRCNTSPVQAIILYNPEDVEIVTAYMKYYEKSKIFKFFGPSLKGGITVSNGSRWPRGRKFLTSAFYFNILRKYFPVPNKVLPAFRVTYKDTVHKAVKTLFRRVSELYLCPDFIFDWFHKEIKQCPSLSVNRCPTFAQELLEEKTGQENINSNDSEEEYESAEEYDDSLCEWRETEQKNGLLNNRVEARVNTFIIEGHDTTAAGLTHCLLTLAENQDIQDKVYHELKSIFPGNSRCASLEDLSRMNYLERCIKETLRLYPPVPIISGQLTEGVVLSNCIVPKGTMCHIHIYNMHRQESLFKDALKFDPDRFLPENSVGRHPYAYIPFSAGPRNNLGQKFAMMEMKSAVSVILKSFRVLPVTSADLDFTADVVLKNSKPVYLKFIKR</sequence>
<evidence type="ECO:0000256" key="9">
    <source>
        <dbReference type="ARBA" id="ARBA00022848"/>
    </source>
</evidence>
<evidence type="ECO:0008006" key="16">
    <source>
        <dbReference type="Google" id="ProtNLM"/>
    </source>
</evidence>
<comment type="similarity">
    <text evidence="5">Belongs to the cytochrome P450 family.</text>
</comment>
<evidence type="ECO:0000256" key="12">
    <source>
        <dbReference type="ARBA" id="ARBA00023033"/>
    </source>
</evidence>
<evidence type="ECO:0000256" key="7">
    <source>
        <dbReference type="ARBA" id="ARBA00022723"/>
    </source>
</evidence>
<dbReference type="GO" id="GO:0020037">
    <property type="term" value="F:heme binding"/>
    <property type="evidence" value="ECO:0007669"/>
    <property type="project" value="InterPro"/>
</dbReference>
<dbReference type="PRINTS" id="PR00385">
    <property type="entry name" value="P450"/>
</dbReference>
<comment type="cofactor">
    <cofactor evidence="1">
        <name>heme</name>
        <dbReference type="ChEBI" id="CHEBI:30413"/>
    </cofactor>
</comment>
<dbReference type="InterPro" id="IPR002401">
    <property type="entry name" value="Cyt_P450_E_grp-I"/>
</dbReference>
<evidence type="ECO:0000256" key="1">
    <source>
        <dbReference type="ARBA" id="ARBA00001971"/>
    </source>
</evidence>
<evidence type="ECO:0000256" key="11">
    <source>
        <dbReference type="ARBA" id="ARBA00023004"/>
    </source>
</evidence>
<evidence type="ECO:0000256" key="3">
    <source>
        <dbReference type="ARBA" id="ARBA00004174"/>
    </source>
</evidence>
<dbReference type="Proteomes" id="UP001497472">
    <property type="component" value="Unassembled WGS sequence"/>
</dbReference>
<evidence type="ECO:0000313" key="14">
    <source>
        <dbReference type="EMBL" id="CAK1540091.1"/>
    </source>
</evidence>
<dbReference type="PRINTS" id="PR00463">
    <property type="entry name" value="EP450I"/>
</dbReference>
<dbReference type="GO" id="GO:0004497">
    <property type="term" value="F:monooxygenase activity"/>
    <property type="evidence" value="ECO:0007669"/>
    <property type="project" value="UniProtKB-KW"/>
</dbReference>
<evidence type="ECO:0000313" key="15">
    <source>
        <dbReference type="Proteomes" id="UP001497472"/>
    </source>
</evidence>
<evidence type="ECO:0000256" key="6">
    <source>
        <dbReference type="ARBA" id="ARBA00022617"/>
    </source>
</evidence>
<reference evidence="14 15" key="1">
    <citation type="submission" date="2023-11" db="EMBL/GenBank/DDBJ databases">
        <authorList>
            <person name="Okamura Y."/>
        </authorList>
    </citation>
    <scope>NUCLEOTIDE SEQUENCE [LARGE SCALE GENOMIC DNA]</scope>
</reference>
<dbReference type="EMBL" id="CAVLEF010000001">
    <property type="protein sequence ID" value="CAK1540091.1"/>
    <property type="molecule type" value="Genomic_DNA"/>
</dbReference>
<dbReference type="InterPro" id="IPR001128">
    <property type="entry name" value="Cyt_P450"/>
</dbReference>
<dbReference type="AlphaFoldDB" id="A0AAV1ISB1"/>
<dbReference type="SUPFAM" id="SSF48264">
    <property type="entry name" value="Cytochrome P450"/>
    <property type="match status" value="1"/>
</dbReference>
<organism evidence="14 15">
    <name type="scientific">Leptosia nina</name>
    <dbReference type="NCBI Taxonomy" id="320188"/>
    <lineage>
        <taxon>Eukaryota</taxon>
        <taxon>Metazoa</taxon>
        <taxon>Ecdysozoa</taxon>
        <taxon>Arthropoda</taxon>
        <taxon>Hexapoda</taxon>
        <taxon>Insecta</taxon>
        <taxon>Pterygota</taxon>
        <taxon>Neoptera</taxon>
        <taxon>Endopterygota</taxon>
        <taxon>Lepidoptera</taxon>
        <taxon>Glossata</taxon>
        <taxon>Ditrysia</taxon>
        <taxon>Papilionoidea</taxon>
        <taxon>Pieridae</taxon>
        <taxon>Pierinae</taxon>
        <taxon>Leptosia</taxon>
    </lineage>
</organism>
<dbReference type="Pfam" id="PF00067">
    <property type="entry name" value="p450"/>
    <property type="match status" value="2"/>
</dbReference>
<evidence type="ECO:0000256" key="5">
    <source>
        <dbReference type="ARBA" id="ARBA00010617"/>
    </source>
</evidence>
<evidence type="ECO:0000256" key="4">
    <source>
        <dbReference type="ARBA" id="ARBA00004406"/>
    </source>
</evidence>
<keyword evidence="10" id="KW-0560">Oxidoreductase</keyword>
<keyword evidence="12" id="KW-0503">Monooxygenase</keyword>
<comment type="function">
    <text evidence="2">May be involved in the metabolism of insect hormones and in the breakdown of synthetic insecticides.</text>
</comment>
<dbReference type="GO" id="GO:0016705">
    <property type="term" value="F:oxidoreductase activity, acting on paired donors, with incorporation or reduction of molecular oxygen"/>
    <property type="evidence" value="ECO:0007669"/>
    <property type="project" value="InterPro"/>
</dbReference>